<evidence type="ECO:0000313" key="2">
    <source>
        <dbReference type="EMBL" id="KIN94222.1"/>
    </source>
</evidence>
<dbReference type="STRING" id="870435.A0A0C3IAW8"/>
<keyword evidence="3" id="KW-1185">Reference proteome</keyword>
<dbReference type="OrthoDB" id="3269403at2759"/>
<reference evidence="2 3" key="1">
    <citation type="submission" date="2014-04" db="EMBL/GenBank/DDBJ databases">
        <authorList>
            <consortium name="DOE Joint Genome Institute"/>
            <person name="Kuo A."/>
            <person name="Kohler A."/>
            <person name="Costa M.D."/>
            <person name="Nagy L.G."/>
            <person name="Floudas D."/>
            <person name="Copeland A."/>
            <person name="Barry K.W."/>
            <person name="Cichocki N."/>
            <person name="Veneault-Fourrey C."/>
            <person name="LaButti K."/>
            <person name="Lindquist E.A."/>
            <person name="Lipzen A."/>
            <person name="Lundell T."/>
            <person name="Morin E."/>
            <person name="Murat C."/>
            <person name="Sun H."/>
            <person name="Tunlid A."/>
            <person name="Henrissat B."/>
            <person name="Grigoriev I.V."/>
            <person name="Hibbett D.S."/>
            <person name="Martin F."/>
            <person name="Nordberg H.P."/>
            <person name="Cantor M.N."/>
            <person name="Hua S.X."/>
        </authorList>
    </citation>
    <scope>NUCLEOTIDE SEQUENCE [LARGE SCALE GENOMIC DNA]</scope>
    <source>
        <strain evidence="2 3">Marx 270</strain>
    </source>
</reference>
<sequence>SGGRFSLNTKRSPRSQRKNAESRELQEERDVESGDECNFYLAKVRRLFKEKLNFTQDVEFVACDSADPIDVHSYEFEDGPSPDSDALVFDMMHNANSPWNSTIIDLLLQELCTWSMEENWPTVHSEHYLRALLVDHYKRLRMTWRKAQPKLTKHGVVETPAEMEARLIEEREEVLKLSHQTTRHRNKFMCRATILEHIMKLKANEGDANAAAWTWLQDLVLCLGEHGASSEESDVENEVEGVLHVKNMKWQCHIEWELDIVDLQQFLDIDTFSPQGSWPMRRIRAPRNHKSGRMPVKGLPIALYDDAWIKGLSQQQLEALEVSLVNFPWMKVAVV</sequence>
<reference evidence="3" key="2">
    <citation type="submission" date="2015-01" db="EMBL/GenBank/DDBJ databases">
        <title>Evolutionary Origins and Diversification of the Mycorrhizal Mutualists.</title>
        <authorList>
            <consortium name="DOE Joint Genome Institute"/>
            <consortium name="Mycorrhizal Genomics Consortium"/>
            <person name="Kohler A."/>
            <person name="Kuo A."/>
            <person name="Nagy L.G."/>
            <person name="Floudas D."/>
            <person name="Copeland A."/>
            <person name="Barry K.W."/>
            <person name="Cichocki N."/>
            <person name="Veneault-Fourrey C."/>
            <person name="LaButti K."/>
            <person name="Lindquist E.A."/>
            <person name="Lipzen A."/>
            <person name="Lundell T."/>
            <person name="Morin E."/>
            <person name="Murat C."/>
            <person name="Riley R."/>
            <person name="Ohm R."/>
            <person name="Sun H."/>
            <person name="Tunlid A."/>
            <person name="Henrissat B."/>
            <person name="Grigoriev I.V."/>
            <person name="Hibbett D.S."/>
            <person name="Martin F."/>
        </authorList>
    </citation>
    <scope>NUCLEOTIDE SEQUENCE [LARGE SCALE GENOMIC DNA]</scope>
    <source>
        <strain evidence="3">Marx 270</strain>
    </source>
</reference>
<feature type="compositionally biased region" description="Basic and acidic residues" evidence="1">
    <location>
        <begin position="18"/>
        <end position="32"/>
    </location>
</feature>
<accession>A0A0C3IAW8</accession>
<feature type="region of interest" description="Disordered" evidence="1">
    <location>
        <begin position="1"/>
        <end position="33"/>
    </location>
</feature>
<dbReference type="AlphaFoldDB" id="A0A0C3IAW8"/>
<proteinExistence type="predicted"/>
<organism evidence="2 3">
    <name type="scientific">Pisolithus tinctorius Marx 270</name>
    <dbReference type="NCBI Taxonomy" id="870435"/>
    <lineage>
        <taxon>Eukaryota</taxon>
        <taxon>Fungi</taxon>
        <taxon>Dikarya</taxon>
        <taxon>Basidiomycota</taxon>
        <taxon>Agaricomycotina</taxon>
        <taxon>Agaricomycetes</taxon>
        <taxon>Agaricomycetidae</taxon>
        <taxon>Boletales</taxon>
        <taxon>Sclerodermatineae</taxon>
        <taxon>Pisolithaceae</taxon>
        <taxon>Pisolithus</taxon>
    </lineage>
</organism>
<evidence type="ECO:0000256" key="1">
    <source>
        <dbReference type="SAM" id="MobiDB-lite"/>
    </source>
</evidence>
<feature type="non-terminal residue" evidence="2">
    <location>
        <position position="1"/>
    </location>
</feature>
<name>A0A0C3IAW8_PISTI</name>
<feature type="compositionally biased region" description="Polar residues" evidence="1">
    <location>
        <begin position="1"/>
        <end position="10"/>
    </location>
</feature>
<dbReference type="Proteomes" id="UP000054217">
    <property type="component" value="Unassembled WGS sequence"/>
</dbReference>
<gene>
    <name evidence="2" type="ORF">M404DRAFT_940940</name>
</gene>
<dbReference type="HOGENOM" id="CLU_013426_0_0_1"/>
<evidence type="ECO:0000313" key="3">
    <source>
        <dbReference type="Proteomes" id="UP000054217"/>
    </source>
</evidence>
<protein>
    <submittedName>
        <fullName evidence="2">Uncharacterized protein</fullName>
    </submittedName>
</protein>
<dbReference type="InParanoid" id="A0A0C3IAW8"/>
<dbReference type="EMBL" id="KN832108">
    <property type="protein sequence ID" value="KIN94222.1"/>
    <property type="molecule type" value="Genomic_DNA"/>
</dbReference>